<proteinExistence type="predicted"/>
<accession>A0ABX4IBM6</accession>
<dbReference type="RefSeq" id="WP_097350729.1">
    <property type="nucleotide sequence ID" value="NZ_JACTIS010000001.1"/>
</dbReference>
<name>A0ABX4IBM6_LISWE</name>
<protein>
    <recommendedName>
        <fullName evidence="3">DUF2974 domain-containing protein</fullName>
    </recommendedName>
</protein>
<dbReference type="Proteomes" id="UP000219632">
    <property type="component" value="Unassembled WGS sequence"/>
</dbReference>
<comment type="caution">
    <text evidence="1">The sequence shown here is derived from an EMBL/GenBank/DDBJ whole genome shotgun (WGS) entry which is preliminary data.</text>
</comment>
<gene>
    <name evidence="1" type="ORF">AFZ32_11320</name>
</gene>
<sequence>MISEKEALELSRIVYDIKRFNSKRISVNGKNYYVLDRIDNGVNALTLGTKQDYDNMKSSHPEKIKNATVVFRGSEPLSIPSRMKDYGGGKEGLDKIGGEILYDWLGTDYKYLIDKRPFESDKSNAFKLSSEYVGKHLQGKFENCKFDITGHSLAGSEVKFVLTNYPQIINKAYSFEGPNIYPCLSPEMQKIVRSGIFNDKLYDYINLTDGLARLNRDEPSFGTQRIIYDPKSTFEMKHEDLASYIKKNPLLSRLDSAFSQYGGLTILDSYLKQLNPSLSYLMFATFADHDLGRYKFDSKGNIRLLDGNFLSSQDLEQMRAYLTYSGIGEYSAPMLLIRGEILLHAANLCESRCEQILQQLENLIRDVPEAANAAASEAKSYFNRLVGYGEFSELNTDHVESFHSELEIEPGRFYKQQAVEEAEEAVFWMKSKTAKFLEEIRQLANQFLKLDEELARKMDLR</sequence>
<evidence type="ECO:0000313" key="1">
    <source>
        <dbReference type="EMBL" id="PDK40652.1"/>
    </source>
</evidence>
<dbReference type="EMBL" id="NYPG01000006">
    <property type="protein sequence ID" value="PDK40652.1"/>
    <property type="molecule type" value="Genomic_DNA"/>
</dbReference>
<dbReference type="InterPro" id="IPR029058">
    <property type="entry name" value="AB_hydrolase_fold"/>
</dbReference>
<evidence type="ECO:0008006" key="3">
    <source>
        <dbReference type="Google" id="ProtNLM"/>
    </source>
</evidence>
<reference evidence="1 2" key="1">
    <citation type="submission" date="2017-09" db="EMBL/GenBank/DDBJ databases">
        <title>Draft Genomes of 144 Listeria Monocytogenes isolates from foods.</title>
        <authorList>
            <person name="Wu C.H."/>
            <person name="Ng J."/>
            <person name="Kiang D."/>
            <person name="Chen C.-Y."/>
            <person name="Frink S."/>
            <person name="Lafrades M."/>
            <person name="Morales C."/>
            <person name="Park P."/>
            <person name="Zwick M."/>
        </authorList>
    </citation>
    <scope>NUCLEOTIDE SEQUENCE [LARGE SCALE GENOMIC DNA]</scope>
    <source>
        <strain evidence="1 2">CDPHFDLB-F14M01633.75-2</strain>
    </source>
</reference>
<dbReference type="SUPFAM" id="SSF53474">
    <property type="entry name" value="alpha/beta-Hydrolases"/>
    <property type="match status" value="1"/>
</dbReference>
<keyword evidence="2" id="KW-1185">Reference proteome</keyword>
<evidence type="ECO:0000313" key="2">
    <source>
        <dbReference type="Proteomes" id="UP000219632"/>
    </source>
</evidence>
<organism evidence="1 2">
    <name type="scientific">Listeria welshimeri</name>
    <dbReference type="NCBI Taxonomy" id="1643"/>
    <lineage>
        <taxon>Bacteria</taxon>
        <taxon>Bacillati</taxon>
        <taxon>Bacillota</taxon>
        <taxon>Bacilli</taxon>
        <taxon>Bacillales</taxon>
        <taxon>Listeriaceae</taxon>
        <taxon>Listeria</taxon>
    </lineage>
</organism>